<organism evidence="1 2">
    <name type="scientific">Xenorhabdus miraniensis</name>
    <dbReference type="NCBI Taxonomy" id="351674"/>
    <lineage>
        <taxon>Bacteria</taxon>
        <taxon>Pseudomonadati</taxon>
        <taxon>Pseudomonadota</taxon>
        <taxon>Gammaproteobacteria</taxon>
        <taxon>Enterobacterales</taxon>
        <taxon>Morganellaceae</taxon>
        <taxon>Xenorhabdus</taxon>
    </lineage>
</organism>
<sequence length="60" mass="6895">MKSTAQKLYQPVFSRKSEPIKLFVVSSDEISFRVINKMIKRRIKRDAGLLMSVSDTVAHI</sequence>
<dbReference type="OrthoDB" id="7067375at2"/>
<dbReference type="EMBL" id="NITZ01000012">
    <property type="protein sequence ID" value="PHM48127.1"/>
    <property type="molecule type" value="Genomic_DNA"/>
</dbReference>
<dbReference type="RefSeq" id="WP_099114540.1">
    <property type="nucleotide sequence ID" value="NZ_CAWNQI010000024.1"/>
</dbReference>
<reference evidence="1 2" key="1">
    <citation type="journal article" date="2017" name="Nat. Microbiol.">
        <title>Natural product diversity associated with the nematode symbionts Photorhabdus and Xenorhabdus.</title>
        <authorList>
            <person name="Tobias N.J."/>
            <person name="Wolff H."/>
            <person name="Djahanschiri B."/>
            <person name="Grundmann F."/>
            <person name="Kronenwerth M."/>
            <person name="Shi Y.M."/>
            <person name="Simonyi S."/>
            <person name="Grun P."/>
            <person name="Shapiro-Ilan D."/>
            <person name="Pidot S.J."/>
            <person name="Stinear T.P."/>
            <person name="Ebersberger I."/>
            <person name="Bode H.B."/>
        </authorList>
    </citation>
    <scope>NUCLEOTIDE SEQUENCE [LARGE SCALE GENOMIC DNA]</scope>
    <source>
        <strain evidence="1 2">DSM 17902</strain>
    </source>
</reference>
<comment type="caution">
    <text evidence="1">The sequence shown here is derived from an EMBL/GenBank/DDBJ whole genome shotgun (WGS) entry which is preliminary data.</text>
</comment>
<protein>
    <submittedName>
        <fullName evidence="1">Uncharacterized protein</fullName>
    </submittedName>
</protein>
<dbReference type="Proteomes" id="UP000221980">
    <property type="component" value="Unassembled WGS sequence"/>
</dbReference>
<evidence type="ECO:0000313" key="1">
    <source>
        <dbReference type="EMBL" id="PHM48127.1"/>
    </source>
</evidence>
<proteinExistence type="predicted"/>
<dbReference type="AlphaFoldDB" id="A0A2D0JPC8"/>
<accession>A0A2D0JPC8</accession>
<keyword evidence="2" id="KW-1185">Reference proteome</keyword>
<name>A0A2D0JPC8_9GAMM</name>
<evidence type="ECO:0000313" key="2">
    <source>
        <dbReference type="Proteomes" id="UP000221980"/>
    </source>
</evidence>
<gene>
    <name evidence="1" type="ORF">Xmir_02462</name>
</gene>